<name>A0A673TAF8_SURSU</name>
<dbReference type="PANTHER" id="PTHR10502:SF18">
    <property type="entry name" value="ANNEXIN A2-RELATED"/>
    <property type="match status" value="1"/>
</dbReference>
<dbReference type="GO" id="GO:0005544">
    <property type="term" value="F:calcium-dependent phospholipid binding"/>
    <property type="evidence" value="ECO:0007669"/>
    <property type="project" value="UniProtKB-KW"/>
</dbReference>
<dbReference type="PROSITE" id="PS51897">
    <property type="entry name" value="ANNEXIN_2"/>
    <property type="match status" value="1"/>
</dbReference>
<comment type="similarity">
    <text evidence="1">Belongs to the annexin family.</text>
</comment>
<dbReference type="SMART" id="SM00335">
    <property type="entry name" value="ANX"/>
    <property type="match status" value="1"/>
</dbReference>
<keyword evidence="2" id="KW-0677">Repeat</keyword>
<dbReference type="Gene3D" id="1.10.220.10">
    <property type="entry name" value="Annexin"/>
    <property type="match status" value="1"/>
</dbReference>
<dbReference type="GO" id="GO:0001786">
    <property type="term" value="F:phosphatidylserine binding"/>
    <property type="evidence" value="ECO:0007669"/>
    <property type="project" value="TreeGrafter"/>
</dbReference>
<dbReference type="InterPro" id="IPR037104">
    <property type="entry name" value="Annexin_sf"/>
</dbReference>
<keyword evidence="3" id="KW-0106">Calcium</keyword>
<dbReference type="Ensembl" id="ENSSSUT00005006884.1">
    <property type="protein sequence ID" value="ENSSSUP00005005946.1"/>
    <property type="gene ID" value="ENSSSUG00005003862.1"/>
</dbReference>
<dbReference type="OMA" id="GFLNIEM"/>
<dbReference type="GO" id="GO:0005886">
    <property type="term" value="C:plasma membrane"/>
    <property type="evidence" value="ECO:0007669"/>
    <property type="project" value="TreeGrafter"/>
</dbReference>
<evidence type="ECO:0000256" key="5">
    <source>
        <dbReference type="ARBA" id="ARBA00023302"/>
    </source>
</evidence>
<dbReference type="InterPro" id="IPR001464">
    <property type="entry name" value="Annexin"/>
</dbReference>
<protein>
    <submittedName>
        <fullName evidence="6">Uncharacterized protein</fullName>
    </submittedName>
</protein>
<evidence type="ECO:0000256" key="2">
    <source>
        <dbReference type="ARBA" id="ARBA00022737"/>
    </source>
</evidence>
<dbReference type="GO" id="GO:1905602">
    <property type="term" value="P:positive regulation of receptor-mediated endocytosis involved in cholesterol transport"/>
    <property type="evidence" value="ECO:0007669"/>
    <property type="project" value="TreeGrafter"/>
</dbReference>
<organism evidence="6 7">
    <name type="scientific">Suricata suricatta</name>
    <name type="common">Meerkat</name>
    <dbReference type="NCBI Taxonomy" id="37032"/>
    <lineage>
        <taxon>Eukaryota</taxon>
        <taxon>Metazoa</taxon>
        <taxon>Chordata</taxon>
        <taxon>Craniata</taxon>
        <taxon>Vertebrata</taxon>
        <taxon>Euteleostomi</taxon>
        <taxon>Mammalia</taxon>
        <taxon>Eutheria</taxon>
        <taxon>Laurasiatheria</taxon>
        <taxon>Carnivora</taxon>
        <taxon>Feliformia</taxon>
        <taxon>Herpestidae</taxon>
        <taxon>Suricata</taxon>
    </lineage>
</organism>
<reference evidence="6" key="3">
    <citation type="submission" date="2025-09" db="UniProtKB">
        <authorList>
            <consortium name="Ensembl"/>
        </authorList>
    </citation>
    <scope>IDENTIFICATION</scope>
</reference>
<keyword evidence="5" id="KW-0111">Calcium/phospholipid-binding</keyword>
<accession>A0A673TAF8</accession>
<dbReference type="GO" id="GO:0005509">
    <property type="term" value="F:calcium ion binding"/>
    <property type="evidence" value="ECO:0007669"/>
    <property type="project" value="InterPro"/>
</dbReference>
<dbReference type="GO" id="GO:0012506">
    <property type="term" value="C:vesicle membrane"/>
    <property type="evidence" value="ECO:0007669"/>
    <property type="project" value="TreeGrafter"/>
</dbReference>
<dbReference type="SUPFAM" id="SSF47874">
    <property type="entry name" value="Annexin"/>
    <property type="match status" value="1"/>
</dbReference>
<keyword evidence="7" id="KW-1185">Reference proteome</keyword>
<reference evidence="6 7" key="1">
    <citation type="submission" date="2019-05" db="EMBL/GenBank/DDBJ databases">
        <title>A Chromosome-scale Meerkat (S. suricatta) Genome Assembly.</title>
        <authorList>
            <person name="Dudchenko O."/>
            <person name="Lieberman Aiden E."/>
            <person name="Tung J."/>
            <person name="Barreiro L.B."/>
            <person name="Clutton-Brock T.H."/>
        </authorList>
    </citation>
    <scope>NUCLEOTIDE SEQUENCE [LARGE SCALE GENOMIC DNA]</scope>
</reference>
<evidence type="ECO:0000256" key="1">
    <source>
        <dbReference type="ARBA" id="ARBA00007831"/>
    </source>
</evidence>
<evidence type="ECO:0000313" key="6">
    <source>
        <dbReference type="Ensembl" id="ENSSSUP00005005946.1"/>
    </source>
</evidence>
<keyword evidence="4" id="KW-0041">Annexin</keyword>
<dbReference type="AlphaFoldDB" id="A0A673TAF8"/>
<dbReference type="GO" id="GO:0005634">
    <property type="term" value="C:nucleus"/>
    <property type="evidence" value="ECO:0007669"/>
    <property type="project" value="TreeGrafter"/>
</dbReference>
<dbReference type="Proteomes" id="UP000472268">
    <property type="component" value="Chromosome 5"/>
</dbReference>
<sequence length="130" mass="14923">MSVVHEILCKLILEVKVYTNFDAERGFLNIEMAFKTKGVDEVTIVNILTNHSNEQRWDSAFAYQRRTRKELASALKSALSGHLETVILGLLKTPAQYDASELKASMKDINKQNRNNLPHFTHSQCHLFYK</sequence>
<evidence type="ECO:0000256" key="4">
    <source>
        <dbReference type="ARBA" id="ARBA00023216"/>
    </source>
</evidence>
<dbReference type="PRINTS" id="PR00196">
    <property type="entry name" value="ANNEXIN"/>
</dbReference>
<proteinExistence type="inferred from homology"/>
<dbReference type="InterPro" id="IPR018502">
    <property type="entry name" value="Annexin_repeat"/>
</dbReference>
<dbReference type="GO" id="GO:0005737">
    <property type="term" value="C:cytoplasm"/>
    <property type="evidence" value="ECO:0007669"/>
    <property type="project" value="TreeGrafter"/>
</dbReference>
<dbReference type="PANTHER" id="PTHR10502">
    <property type="entry name" value="ANNEXIN"/>
    <property type="match status" value="1"/>
</dbReference>
<dbReference type="Pfam" id="PF00191">
    <property type="entry name" value="Annexin"/>
    <property type="match status" value="1"/>
</dbReference>
<reference evidence="6" key="2">
    <citation type="submission" date="2025-08" db="UniProtKB">
        <authorList>
            <consortium name="Ensembl"/>
        </authorList>
    </citation>
    <scope>IDENTIFICATION</scope>
</reference>
<evidence type="ECO:0000256" key="3">
    <source>
        <dbReference type="ARBA" id="ARBA00022837"/>
    </source>
</evidence>
<dbReference type="FunFam" id="1.10.220.10:FF:000007">
    <property type="entry name" value="Annexin"/>
    <property type="match status" value="1"/>
</dbReference>
<evidence type="ECO:0000313" key="7">
    <source>
        <dbReference type="Proteomes" id="UP000472268"/>
    </source>
</evidence>